<name>W3WKB7_PESFW</name>
<organism evidence="2 3">
    <name type="scientific">Pestalotiopsis fici (strain W106-1 / CGMCC3.15140)</name>
    <dbReference type="NCBI Taxonomy" id="1229662"/>
    <lineage>
        <taxon>Eukaryota</taxon>
        <taxon>Fungi</taxon>
        <taxon>Dikarya</taxon>
        <taxon>Ascomycota</taxon>
        <taxon>Pezizomycotina</taxon>
        <taxon>Sordariomycetes</taxon>
        <taxon>Xylariomycetidae</taxon>
        <taxon>Amphisphaeriales</taxon>
        <taxon>Sporocadaceae</taxon>
        <taxon>Pestalotiopsis</taxon>
    </lineage>
</organism>
<proteinExistence type="predicted"/>
<dbReference type="InterPro" id="IPR001950">
    <property type="entry name" value="SUI1"/>
</dbReference>
<keyword evidence="3" id="KW-1185">Reference proteome</keyword>
<dbReference type="Proteomes" id="UP000030651">
    <property type="component" value="Unassembled WGS sequence"/>
</dbReference>
<dbReference type="STRING" id="1229662.W3WKB7"/>
<feature type="domain" description="SUI1" evidence="1">
    <location>
        <begin position="33"/>
        <end position="92"/>
    </location>
</feature>
<dbReference type="Gene3D" id="3.30.780.10">
    <property type="entry name" value="SUI1-like domain"/>
    <property type="match status" value="1"/>
</dbReference>
<evidence type="ECO:0000313" key="2">
    <source>
        <dbReference type="EMBL" id="ETS74298.1"/>
    </source>
</evidence>
<dbReference type="KEGG" id="pfy:PFICI_14164"/>
<dbReference type="RefSeq" id="XP_007840936.1">
    <property type="nucleotide sequence ID" value="XM_007842745.1"/>
</dbReference>
<dbReference type="Pfam" id="PF01253">
    <property type="entry name" value="SUI1"/>
    <property type="match status" value="1"/>
</dbReference>
<evidence type="ECO:0000259" key="1">
    <source>
        <dbReference type="PROSITE" id="PS50296"/>
    </source>
</evidence>
<dbReference type="OrthoDB" id="10381231at2759"/>
<dbReference type="InParanoid" id="W3WKB7"/>
<gene>
    <name evidence="2" type="ORF">PFICI_14164</name>
</gene>
<protein>
    <recommendedName>
        <fullName evidence="1">SUI1 domain-containing protein</fullName>
    </recommendedName>
</protein>
<reference evidence="3" key="1">
    <citation type="journal article" date="2015" name="BMC Genomics">
        <title>Genomic and transcriptomic analysis of the endophytic fungus Pestalotiopsis fici reveals its lifestyle and high potential for synthesis of natural products.</title>
        <authorList>
            <person name="Wang X."/>
            <person name="Zhang X."/>
            <person name="Liu L."/>
            <person name="Xiang M."/>
            <person name="Wang W."/>
            <person name="Sun X."/>
            <person name="Che Y."/>
            <person name="Guo L."/>
            <person name="Liu G."/>
            <person name="Guo L."/>
            <person name="Wang C."/>
            <person name="Yin W.B."/>
            <person name="Stadler M."/>
            <person name="Zhang X."/>
            <person name="Liu X."/>
        </authorList>
    </citation>
    <scope>NUCLEOTIDE SEQUENCE [LARGE SCALE GENOMIC DNA]</scope>
    <source>
        <strain evidence="3">W106-1 / CGMCC3.15140</strain>
    </source>
</reference>
<dbReference type="EMBL" id="KI912120">
    <property type="protein sequence ID" value="ETS74298.1"/>
    <property type="molecule type" value="Genomic_DNA"/>
</dbReference>
<dbReference type="HOGENOM" id="CLU_1825948_0_0_1"/>
<accession>W3WKB7</accession>
<dbReference type="GeneID" id="19279177"/>
<evidence type="ECO:0000313" key="3">
    <source>
        <dbReference type="Proteomes" id="UP000030651"/>
    </source>
</evidence>
<dbReference type="PROSITE" id="PS50296">
    <property type="entry name" value="SUI1"/>
    <property type="match status" value="1"/>
</dbReference>
<dbReference type="InterPro" id="IPR036877">
    <property type="entry name" value="SUI1_dom_sf"/>
</dbReference>
<sequence>MASNESESRVISGIPFDPFTPPTIQIKVHKLRFTLVEGLDSNPYIDLKAVFKQMKKSLGCGGMIMNDPEVGESIVLSGDQRSKVERFLVDEEQGLGISHRFVKVVEAEASRGGGTPSPKLRKQKKIKSAMDLPELMRLNNI</sequence>
<dbReference type="SUPFAM" id="SSF55159">
    <property type="entry name" value="eIF1-like"/>
    <property type="match status" value="1"/>
</dbReference>
<dbReference type="AlphaFoldDB" id="W3WKB7"/>
<dbReference type="GO" id="GO:0003743">
    <property type="term" value="F:translation initiation factor activity"/>
    <property type="evidence" value="ECO:0007669"/>
    <property type="project" value="InterPro"/>
</dbReference>